<accession>A0A1Y2I1M0</accession>
<evidence type="ECO:0000313" key="1">
    <source>
        <dbReference type="EMBL" id="ORZ40768.1"/>
    </source>
</evidence>
<gene>
    <name evidence="1" type="ORF">BCR44DRAFT_1099847</name>
</gene>
<comment type="caution">
    <text evidence="1">The sequence shown here is derived from an EMBL/GenBank/DDBJ whole genome shotgun (WGS) entry which is preliminary data.</text>
</comment>
<proteinExistence type="predicted"/>
<dbReference type="Proteomes" id="UP000193411">
    <property type="component" value="Unassembled WGS sequence"/>
</dbReference>
<protein>
    <submittedName>
        <fullName evidence="1">Uncharacterized protein</fullName>
    </submittedName>
</protein>
<keyword evidence="2" id="KW-1185">Reference proteome</keyword>
<sequence length="271" mass="30488">MVSLKKHQRYVSMVSLHTDPAHSTHIHLHEGVLHLSMPKDTYVRFGMTGKKINKTGRYFLISLPLAHKGDKSKLLNRAAWCFSNTLTDVFEFAITAPNQFLQTLASGAIHPAVRALPVQVSPLVQYPFAKQVWSPADSVHIPSLETLVDNLDTFIESHDAFKRSATTSGPRALFAPKPRHALPDLTREQLHEYLEWIGMVTQQVEGHLTGETIDSDYSRYVVPGVGGEPPEAARVYKTEIRGLWTQPQLKQLLDAFGQCRWRSRRGGRMVS</sequence>
<dbReference type="Pfam" id="PF08584">
    <property type="entry name" value="Ribonuc_P_40"/>
    <property type="match status" value="1"/>
</dbReference>
<reference evidence="1 2" key="1">
    <citation type="submission" date="2016-07" db="EMBL/GenBank/DDBJ databases">
        <title>Pervasive Adenine N6-methylation of Active Genes in Fungi.</title>
        <authorList>
            <consortium name="DOE Joint Genome Institute"/>
            <person name="Mondo S.J."/>
            <person name="Dannebaum R.O."/>
            <person name="Kuo R.C."/>
            <person name="Labutti K."/>
            <person name="Haridas S."/>
            <person name="Kuo A."/>
            <person name="Salamov A."/>
            <person name="Ahrendt S.R."/>
            <person name="Lipzen A."/>
            <person name="Sullivan W."/>
            <person name="Andreopoulos W.B."/>
            <person name="Clum A."/>
            <person name="Lindquist E."/>
            <person name="Daum C."/>
            <person name="Ramamoorthy G.K."/>
            <person name="Gryganskyi A."/>
            <person name="Culley D."/>
            <person name="Magnuson J.K."/>
            <person name="James T.Y."/>
            <person name="O'Malley M.A."/>
            <person name="Stajich J.E."/>
            <person name="Spatafora J.W."/>
            <person name="Visel A."/>
            <person name="Grigoriev I.V."/>
        </authorList>
    </citation>
    <scope>NUCLEOTIDE SEQUENCE [LARGE SCALE GENOMIC DNA]</scope>
    <source>
        <strain evidence="1 2">PL171</strain>
    </source>
</reference>
<dbReference type="PANTHER" id="PTHR15396">
    <property type="entry name" value="RIBONUCLEASE P PROTEIN SUBUNIT P40"/>
    <property type="match status" value="1"/>
</dbReference>
<dbReference type="GO" id="GO:0000171">
    <property type="term" value="F:ribonuclease MRP activity"/>
    <property type="evidence" value="ECO:0007669"/>
    <property type="project" value="TreeGrafter"/>
</dbReference>
<evidence type="ECO:0000313" key="2">
    <source>
        <dbReference type="Proteomes" id="UP000193411"/>
    </source>
</evidence>
<dbReference type="GO" id="GO:0001682">
    <property type="term" value="P:tRNA 5'-leader removal"/>
    <property type="evidence" value="ECO:0007669"/>
    <property type="project" value="InterPro"/>
</dbReference>
<dbReference type="GO" id="GO:0000172">
    <property type="term" value="C:ribonuclease MRP complex"/>
    <property type="evidence" value="ECO:0007669"/>
    <property type="project" value="TreeGrafter"/>
</dbReference>
<dbReference type="GO" id="GO:0030681">
    <property type="term" value="C:multimeric ribonuclease P complex"/>
    <property type="evidence" value="ECO:0007669"/>
    <property type="project" value="TreeGrafter"/>
</dbReference>
<dbReference type="OrthoDB" id="5599367at2759"/>
<dbReference type="EMBL" id="MCFL01000002">
    <property type="protein sequence ID" value="ORZ40768.1"/>
    <property type="molecule type" value="Genomic_DNA"/>
</dbReference>
<dbReference type="PANTHER" id="PTHR15396:SF1">
    <property type="entry name" value="RIBONUCLEASE P PROTEIN SUBUNIT P40"/>
    <property type="match status" value="1"/>
</dbReference>
<dbReference type="GO" id="GO:0004526">
    <property type="term" value="F:ribonuclease P activity"/>
    <property type="evidence" value="ECO:0007669"/>
    <property type="project" value="TreeGrafter"/>
</dbReference>
<dbReference type="AlphaFoldDB" id="A0A1Y2I1M0"/>
<name>A0A1Y2I1M0_9FUNG</name>
<dbReference type="InterPro" id="IPR013893">
    <property type="entry name" value="RNase_P_Rpp40"/>
</dbReference>
<organism evidence="1 2">
    <name type="scientific">Catenaria anguillulae PL171</name>
    <dbReference type="NCBI Taxonomy" id="765915"/>
    <lineage>
        <taxon>Eukaryota</taxon>
        <taxon>Fungi</taxon>
        <taxon>Fungi incertae sedis</taxon>
        <taxon>Blastocladiomycota</taxon>
        <taxon>Blastocladiomycetes</taxon>
        <taxon>Blastocladiales</taxon>
        <taxon>Catenariaceae</taxon>
        <taxon>Catenaria</taxon>
    </lineage>
</organism>
<dbReference type="GO" id="GO:0000447">
    <property type="term" value="P:endonucleolytic cleavage in ITS1 to separate SSU-rRNA from 5.8S rRNA and LSU-rRNA from tricistronic rRNA transcript (SSU-rRNA, 5.8S rRNA, LSU-rRNA)"/>
    <property type="evidence" value="ECO:0007669"/>
    <property type="project" value="TreeGrafter"/>
</dbReference>